<dbReference type="RefSeq" id="WP_307685341.1">
    <property type="nucleotide sequence ID" value="NZ_JAUSRD010000007.1"/>
</dbReference>
<protein>
    <recommendedName>
        <fullName evidence="4">DUF4175 domain-containing protein</fullName>
    </recommendedName>
</protein>
<evidence type="ECO:0008006" key="4">
    <source>
        <dbReference type="Google" id="ProtNLM"/>
    </source>
</evidence>
<gene>
    <name evidence="2" type="ORF">J2W31_003229</name>
</gene>
<evidence type="ECO:0000256" key="1">
    <source>
        <dbReference type="SAM" id="Phobius"/>
    </source>
</evidence>
<comment type="caution">
    <text evidence="2">The sequence shown here is derived from an EMBL/GenBank/DDBJ whole genome shotgun (WGS) entry which is preliminary data.</text>
</comment>
<evidence type="ECO:0000313" key="3">
    <source>
        <dbReference type="Proteomes" id="UP001242045"/>
    </source>
</evidence>
<name>A0AAW8D1Y6_9BURK</name>
<reference evidence="2" key="1">
    <citation type="submission" date="2023-07" db="EMBL/GenBank/DDBJ databases">
        <title>Sorghum-associated microbial communities from plants grown in Nebraska, USA.</title>
        <authorList>
            <person name="Schachtman D."/>
        </authorList>
    </citation>
    <scope>NUCLEOTIDE SEQUENCE</scope>
    <source>
        <strain evidence="2">DS3754</strain>
    </source>
</reference>
<accession>A0AAW8D1Y6</accession>
<dbReference type="AlphaFoldDB" id="A0AAW8D1Y6"/>
<feature type="transmembrane region" description="Helical" evidence="1">
    <location>
        <begin position="52"/>
        <end position="75"/>
    </location>
</feature>
<sequence>MDSLLDVFVWLLIGIAIGPLLLLGIYAIASYFGLGIADHILALTGRFLALQWFSGGLLNAVGGIALAALGVWAVLHFDPLLHRLLAALIVPFGAWRAYLGVAVLRAISKTEDLP</sequence>
<dbReference type="Proteomes" id="UP001242045">
    <property type="component" value="Unassembled WGS sequence"/>
</dbReference>
<keyword evidence="1" id="KW-0812">Transmembrane</keyword>
<evidence type="ECO:0000313" key="2">
    <source>
        <dbReference type="EMBL" id="MDP9894106.1"/>
    </source>
</evidence>
<proteinExistence type="predicted"/>
<feature type="transmembrane region" description="Helical" evidence="1">
    <location>
        <begin position="7"/>
        <end position="32"/>
    </location>
</feature>
<organism evidence="2 3">
    <name type="scientific">Variovorax boronicumulans</name>
    <dbReference type="NCBI Taxonomy" id="436515"/>
    <lineage>
        <taxon>Bacteria</taxon>
        <taxon>Pseudomonadati</taxon>
        <taxon>Pseudomonadota</taxon>
        <taxon>Betaproteobacteria</taxon>
        <taxon>Burkholderiales</taxon>
        <taxon>Comamonadaceae</taxon>
        <taxon>Variovorax</taxon>
    </lineage>
</organism>
<keyword evidence="1" id="KW-1133">Transmembrane helix</keyword>
<keyword evidence="1" id="KW-0472">Membrane</keyword>
<feature type="transmembrane region" description="Helical" evidence="1">
    <location>
        <begin position="84"/>
        <end position="107"/>
    </location>
</feature>
<dbReference type="EMBL" id="JAUSRD010000007">
    <property type="protein sequence ID" value="MDP9894106.1"/>
    <property type="molecule type" value="Genomic_DNA"/>
</dbReference>